<sequence>MRHEIHLFLIRFVLLFYSIISCLSISYREPIQLKKKYFILLKLSWTILFCSLLICHLPFAFVCCFFFLFFLNLLS</sequence>
<organism evidence="2 3">
    <name type="scientific">Phycomyces blakesleeanus</name>
    <dbReference type="NCBI Taxonomy" id="4837"/>
    <lineage>
        <taxon>Eukaryota</taxon>
        <taxon>Fungi</taxon>
        <taxon>Fungi incertae sedis</taxon>
        <taxon>Mucoromycota</taxon>
        <taxon>Mucoromycotina</taxon>
        <taxon>Mucoromycetes</taxon>
        <taxon>Mucorales</taxon>
        <taxon>Phycomycetaceae</taxon>
        <taxon>Phycomyces</taxon>
    </lineage>
</organism>
<keyword evidence="1" id="KW-0472">Membrane</keyword>
<dbReference type="Proteomes" id="UP001448207">
    <property type="component" value="Unassembled WGS sequence"/>
</dbReference>
<gene>
    <name evidence="2" type="ORF">J3Q64DRAFT_1722827</name>
</gene>
<evidence type="ECO:0000313" key="3">
    <source>
        <dbReference type="Proteomes" id="UP001448207"/>
    </source>
</evidence>
<keyword evidence="1" id="KW-1133">Transmembrane helix</keyword>
<name>A0ABR3BBG8_PHYBL</name>
<dbReference type="EMBL" id="JBCLYO010000002">
    <property type="protein sequence ID" value="KAL0093082.1"/>
    <property type="molecule type" value="Genomic_DNA"/>
</dbReference>
<reference evidence="2 3" key="1">
    <citation type="submission" date="2024-04" db="EMBL/GenBank/DDBJ databases">
        <title>Symmetric and asymmetric DNA N6-adenine methylation regulates different biological responses in Mucorales.</title>
        <authorList>
            <consortium name="Lawrence Berkeley National Laboratory"/>
            <person name="Lax C."/>
            <person name="Mondo S.J."/>
            <person name="Osorio-Concepcion M."/>
            <person name="Muszewska A."/>
            <person name="Corrochano-Luque M."/>
            <person name="Gutierrez G."/>
            <person name="Riley R."/>
            <person name="Lipzen A."/>
            <person name="Guo J."/>
            <person name="Hundley H."/>
            <person name="Amirebrahimi M."/>
            <person name="Ng V."/>
            <person name="Lorenzo-Gutierrez D."/>
            <person name="Binder U."/>
            <person name="Yang J."/>
            <person name="Song Y."/>
            <person name="Canovas D."/>
            <person name="Navarro E."/>
            <person name="Freitag M."/>
            <person name="Gabaldon T."/>
            <person name="Grigoriev I.V."/>
            <person name="Corrochano L.M."/>
            <person name="Nicolas F.E."/>
            <person name="Garre V."/>
        </authorList>
    </citation>
    <scope>NUCLEOTIDE SEQUENCE [LARGE SCALE GENOMIC DNA]</scope>
    <source>
        <strain evidence="2 3">L51</strain>
    </source>
</reference>
<dbReference type="PROSITE" id="PS51257">
    <property type="entry name" value="PROKAR_LIPOPROTEIN"/>
    <property type="match status" value="1"/>
</dbReference>
<feature type="transmembrane region" description="Helical" evidence="1">
    <location>
        <begin position="6"/>
        <end position="27"/>
    </location>
</feature>
<feature type="transmembrane region" description="Helical" evidence="1">
    <location>
        <begin position="39"/>
        <end position="71"/>
    </location>
</feature>
<evidence type="ECO:0000256" key="1">
    <source>
        <dbReference type="SAM" id="Phobius"/>
    </source>
</evidence>
<protein>
    <submittedName>
        <fullName evidence="2">Uncharacterized protein</fullName>
    </submittedName>
</protein>
<evidence type="ECO:0000313" key="2">
    <source>
        <dbReference type="EMBL" id="KAL0093082.1"/>
    </source>
</evidence>
<keyword evidence="1" id="KW-0812">Transmembrane</keyword>
<comment type="caution">
    <text evidence="2">The sequence shown here is derived from an EMBL/GenBank/DDBJ whole genome shotgun (WGS) entry which is preliminary data.</text>
</comment>
<proteinExistence type="predicted"/>
<keyword evidence="3" id="KW-1185">Reference proteome</keyword>
<accession>A0ABR3BBG8</accession>